<sequence>MVYRQNGFGMLGQLFFPGLGGPGQGGPGGFTGGFPGGYPGQGGFPNQGGYPGFPGQGGFQGGYPGGQQQSPNLPPPPDAPPGGFDGGGYGNQPSLQAVDPGSFYRCLYRYTWVRLENGRAFWFYPTFIGRRSVAGYRWRRSQRRWVYYSTDTNRIAYFSCN</sequence>
<dbReference type="EMBL" id="AVPE01000005">
    <property type="protein sequence ID" value="KGX92564.1"/>
    <property type="molecule type" value="Genomic_DNA"/>
</dbReference>
<dbReference type="eggNOG" id="ENOG5032RKH">
    <property type="taxonomic scope" value="Bacteria"/>
</dbReference>
<dbReference type="RefSeq" id="WP_231572081.1">
    <property type="nucleotide sequence ID" value="NZ_AULI01000007.1"/>
</dbReference>
<proteinExistence type="predicted"/>
<evidence type="ECO:0000256" key="1">
    <source>
        <dbReference type="SAM" id="MobiDB-lite"/>
    </source>
</evidence>
<dbReference type="STRING" id="1385510.GCA_000425205_01930"/>
<evidence type="ECO:0008006" key="4">
    <source>
        <dbReference type="Google" id="ProtNLM"/>
    </source>
</evidence>
<feature type="region of interest" description="Disordered" evidence="1">
    <location>
        <begin position="22"/>
        <end position="91"/>
    </location>
</feature>
<comment type="caution">
    <text evidence="2">The sequence shown here is derived from an EMBL/GenBank/DDBJ whole genome shotgun (WGS) entry which is preliminary data.</text>
</comment>
<evidence type="ECO:0000313" key="2">
    <source>
        <dbReference type="EMBL" id="KGX92564.1"/>
    </source>
</evidence>
<evidence type="ECO:0000313" key="3">
    <source>
        <dbReference type="Proteomes" id="UP000030528"/>
    </source>
</evidence>
<accession>A0A0A5GKS8</accession>
<feature type="compositionally biased region" description="Gly residues" evidence="1">
    <location>
        <begin position="22"/>
        <end position="65"/>
    </location>
</feature>
<keyword evidence="3" id="KW-1185">Reference proteome</keyword>
<gene>
    <name evidence="2" type="ORF">N781_14615</name>
</gene>
<dbReference type="AlphaFoldDB" id="A0A0A5GKS8"/>
<name>A0A0A5GKS8_9BACI</name>
<reference evidence="2 3" key="1">
    <citation type="submission" date="2013-08" db="EMBL/GenBank/DDBJ databases">
        <authorList>
            <person name="Huang J."/>
            <person name="Wang G."/>
        </authorList>
    </citation>
    <scope>NUCLEOTIDE SEQUENCE [LARGE SCALE GENOMIC DNA]</scope>
    <source>
        <strain evidence="2 3">JSM 076056</strain>
    </source>
</reference>
<protein>
    <recommendedName>
        <fullName evidence="4">Transporter</fullName>
    </recommendedName>
</protein>
<dbReference type="Proteomes" id="UP000030528">
    <property type="component" value="Unassembled WGS sequence"/>
</dbReference>
<organism evidence="2 3">
    <name type="scientific">Pontibacillus halophilus JSM 076056 = DSM 19796</name>
    <dbReference type="NCBI Taxonomy" id="1385510"/>
    <lineage>
        <taxon>Bacteria</taxon>
        <taxon>Bacillati</taxon>
        <taxon>Bacillota</taxon>
        <taxon>Bacilli</taxon>
        <taxon>Bacillales</taxon>
        <taxon>Bacillaceae</taxon>
        <taxon>Pontibacillus</taxon>
    </lineage>
</organism>